<dbReference type="InterPro" id="IPR022559">
    <property type="entry name" value="SUP-1-like"/>
</dbReference>
<reference evidence="4" key="1">
    <citation type="submission" date="2017-02" db="UniProtKB">
        <authorList>
            <consortium name="WormBaseParasite"/>
        </authorList>
    </citation>
    <scope>IDENTIFICATION</scope>
</reference>
<proteinExistence type="predicted"/>
<keyword evidence="1" id="KW-1133">Transmembrane helix</keyword>
<accession>A0A0M3HTR0</accession>
<keyword evidence="1" id="KW-0812">Transmembrane</keyword>
<evidence type="ECO:0000256" key="1">
    <source>
        <dbReference type="SAM" id="Phobius"/>
    </source>
</evidence>
<evidence type="ECO:0000313" key="4">
    <source>
        <dbReference type="WBParaSite" id="ALUE_0000606501-mRNA-1"/>
    </source>
</evidence>
<evidence type="ECO:0000256" key="2">
    <source>
        <dbReference type="SAM" id="SignalP"/>
    </source>
</evidence>
<keyword evidence="2" id="KW-0732">Signal</keyword>
<sequence>MKRPSTISSLILLLRALLTTSVRSQAEEMPGLEFGSVYCPSMSDAISTCKPGSQFYHYYCCGDMGFYCCFAFKTWFVVVLSCAGFMASVCLGYLIMKFVCCRSKSLLIFYHWLVLDML</sequence>
<keyword evidence="1" id="KW-0472">Membrane</keyword>
<dbReference type="PANTHER" id="PTHR34149:SF9">
    <property type="entry name" value="PROTEIN CBG09996"/>
    <property type="match status" value="1"/>
</dbReference>
<dbReference type="Pfam" id="PF10853">
    <property type="entry name" value="DUF2650"/>
    <property type="match status" value="1"/>
</dbReference>
<name>A0A0M3HTR0_ASCLU</name>
<dbReference type="WBParaSite" id="ALUE_0000606501-mRNA-1">
    <property type="protein sequence ID" value="ALUE_0000606501-mRNA-1"/>
    <property type="gene ID" value="ALUE_0000606501"/>
</dbReference>
<keyword evidence="3" id="KW-1185">Reference proteome</keyword>
<feature type="transmembrane region" description="Helical" evidence="1">
    <location>
        <begin position="74"/>
        <end position="96"/>
    </location>
</feature>
<dbReference type="AlphaFoldDB" id="A0A0M3HTR0"/>
<organism evidence="3 4">
    <name type="scientific">Ascaris lumbricoides</name>
    <name type="common">Giant roundworm</name>
    <dbReference type="NCBI Taxonomy" id="6252"/>
    <lineage>
        <taxon>Eukaryota</taxon>
        <taxon>Metazoa</taxon>
        <taxon>Ecdysozoa</taxon>
        <taxon>Nematoda</taxon>
        <taxon>Chromadorea</taxon>
        <taxon>Rhabditida</taxon>
        <taxon>Spirurina</taxon>
        <taxon>Ascaridomorpha</taxon>
        <taxon>Ascaridoidea</taxon>
        <taxon>Ascarididae</taxon>
        <taxon>Ascaris</taxon>
    </lineage>
</organism>
<evidence type="ECO:0000313" key="3">
    <source>
        <dbReference type="Proteomes" id="UP000036681"/>
    </source>
</evidence>
<protein>
    <submittedName>
        <fullName evidence="4">Protein shisa-5</fullName>
    </submittedName>
</protein>
<feature type="signal peptide" evidence="2">
    <location>
        <begin position="1"/>
        <end position="26"/>
    </location>
</feature>
<dbReference type="Proteomes" id="UP000036681">
    <property type="component" value="Unplaced"/>
</dbReference>
<dbReference type="PANTHER" id="PTHR34149">
    <property type="entry name" value="PROTEIN CBG11905-RELATED"/>
    <property type="match status" value="1"/>
</dbReference>
<feature type="chain" id="PRO_5005656365" evidence="2">
    <location>
        <begin position="27"/>
        <end position="118"/>
    </location>
</feature>